<evidence type="ECO:0000256" key="2">
    <source>
        <dbReference type="RuleBase" id="RU000461"/>
    </source>
</evidence>
<dbReference type="InterPro" id="IPR002397">
    <property type="entry name" value="Cyt_P450_B"/>
</dbReference>
<accession>A0ABP6JFA7</accession>
<dbReference type="SUPFAM" id="SSF48264">
    <property type="entry name" value="Cytochrome P450"/>
    <property type="match status" value="1"/>
</dbReference>
<keyword evidence="3" id="KW-0472">Membrane</keyword>
<sequence length="396" mass="42219">MAMKTDAFTGDSPGDGNPAVPYTECLSFRRSDALCEGRSWLRGQEPVARVRTSAGDSVWLVSSYPSARQVLEDARFGPVGAAAPRVPRGGAALRGAVMRGLNPRADEGLHGWLRATADRLIDDLMAWGPPVDLRAGFADPFAAALHCKVLGVPSGDWPRLMSSLDIAFMASAHPFEGVRPDWYKDAGYMAERLNAPASERSGLLGQLAALREGPEAARPADGTLAAVAVSLFGAGAVSTSAFLVMAVLALLRHPELIGRLRGHPERTGRAVDELLRRNLPVADGVRRVALADVHVGDVLVRRGEQVVVLVEGADFDPRAFEAPGGPNPGRGRNPYLAFGGGRHLCPASALGRVHAETALAALVDRMPGLGLAVPAERLVWRTGFMRRLPERLPVLW</sequence>
<keyword evidence="2" id="KW-0408">Iron</keyword>
<dbReference type="Gene3D" id="1.10.630.10">
    <property type="entry name" value="Cytochrome P450"/>
    <property type="match status" value="1"/>
</dbReference>
<dbReference type="PANTHER" id="PTHR46696:SF1">
    <property type="entry name" value="CYTOCHROME P450 YJIB-RELATED"/>
    <property type="match status" value="1"/>
</dbReference>
<keyword evidence="2" id="KW-0349">Heme</keyword>
<dbReference type="InterPro" id="IPR017972">
    <property type="entry name" value="Cyt_P450_CS"/>
</dbReference>
<dbReference type="InterPro" id="IPR001128">
    <property type="entry name" value="Cyt_P450"/>
</dbReference>
<keyword evidence="2" id="KW-0479">Metal-binding</keyword>
<reference evidence="5" key="1">
    <citation type="journal article" date="2019" name="Int. J. Syst. Evol. Microbiol.">
        <title>The Global Catalogue of Microorganisms (GCM) 10K type strain sequencing project: providing services to taxonomists for standard genome sequencing and annotation.</title>
        <authorList>
            <consortium name="The Broad Institute Genomics Platform"/>
            <consortium name="The Broad Institute Genome Sequencing Center for Infectious Disease"/>
            <person name="Wu L."/>
            <person name="Ma J."/>
        </authorList>
    </citation>
    <scope>NUCLEOTIDE SEQUENCE [LARGE SCALE GENOMIC DNA]</scope>
    <source>
        <strain evidence="5">JCM 9088</strain>
    </source>
</reference>
<dbReference type="PROSITE" id="PS00086">
    <property type="entry name" value="CYTOCHROME_P450"/>
    <property type="match status" value="1"/>
</dbReference>
<dbReference type="EMBL" id="BAAAUD010000014">
    <property type="protein sequence ID" value="GAA2931485.1"/>
    <property type="molecule type" value="Genomic_DNA"/>
</dbReference>
<feature type="transmembrane region" description="Helical" evidence="3">
    <location>
        <begin position="224"/>
        <end position="251"/>
    </location>
</feature>
<comment type="caution">
    <text evidence="4">The sequence shown here is derived from an EMBL/GenBank/DDBJ whole genome shotgun (WGS) entry which is preliminary data.</text>
</comment>
<protein>
    <submittedName>
        <fullName evidence="4">Mycocyclosin synthase Cyp121</fullName>
    </submittedName>
</protein>
<evidence type="ECO:0000256" key="3">
    <source>
        <dbReference type="SAM" id="Phobius"/>
    </source>
</evidence>
<dbReference type="PANTHER" id="PTHR46696">
    <property type="entry name" value="P450, PUTATIVE (EUROFUNG)-RELATED"/>
    <property type="match status" value="1"/>
</dbReference>
<comment type="similarity">
    <text evidence="1 2">Belongs to the cytochrome P450 family.</text>
</comment>
<keyword evidence="2" id="KW-0503">Monooxygenase</keyword>
<keyword evidence="3" id="KW-1133">Transmembrane helix</keyword>
<organism evidence="4 5">
    <name type="scientific">Streptomyces enissocaesilis</name>
    <dbReference type="NCBI Taxonomy" id="332589"/>
    <lineage>
        <taxon>Bacteria</taxon>
        <taxon>Bacillati</taxon>
        <taxon>Actinomycetota</taxon>
        <taxon>Actinomycetes</taxon>
        <taxon>Kitasatosporales</taxon>
        <taxon>Streptomycetaceae</taxon>
        <taxon>Streptomyces</taxon>
        <taxon>Streptomyces rochei group</taxon>
    </lineage>
</organism>
<keyword evidence="3" id="KW-0812">Transmembrane</keyword>
<name>A0ABP6JFA7_9ACTN</name>
<dbReference type="Pfam" id="PF00067">
    <property type="entry name" value="p450"/>
    <property type="match status" value="1"/>
</dbReference>
<proteinExistence type="inferred from homology"/>
<dbReference type="PRINTS" id="PR00359">
    <property type="entry name" value="BP450"/>
</dbReference>
<keyword evidence="5" id="KW-1185">Reference proteome</keyword>
<evidence type="ECO:0000256" key="1">
    <source>
        <dbReference type="ARBA" id="ARBA00010617"/>
    </source>
</evidence>
<keyword evidence="2" id="KW-0560">Oxidoreductase</keyword>
<evidence type="ECO:0000313" key="5">
    <source>
        <dbReference type="Proteomes" id="UP001500403"/>
    </source>
</evidence>
<dbReference type="Proteomes" id="UP001500403">
    <property type="component" value="Unassembled WGS sequence"/>
</dbReference>
<dbReference type="InterPro" id="IPR036396">
    <property type="entry name" value="Cyt_P450_sf"/>
</dbReference>
<evidence type="ECO:0000313" key="4">
    <source>
        <dbReference type="EMBL" id="GAA2931485.1"/>
    </source>
</evidence>
<gene>
    <name evidence="4" type="primary">cyp121_2</name>
    <name evidence="4" type="ORF">GCM10010446_15340</name>
</gene>